<dbReference type="Proteomes" id="UP000078284">
    <property type="component" value="Chromosome 5"/>
</dbReference>
<protein>
    <recommendedName>
        <fullName evidence="7">Defensin-like domain-containing protein</fullName>
    </recommendedName>
</protein>
<dbReference type="InterPro" id="IPR056373">
    <property type="entry name" value="Defensin-like_dom"/>
</dbReference>
<evidence type="ECO:0000259" key="7">
    <source>
        <dbReference type="Pfam" id="PF24552"/>
    </source>
</evidence>
<comment type="caution">
    <text evidence="8">The sequence shown here is derived from an EMBL/GenBank/DDBJ whole genome shotgun (WGS) entry which is preliminary data.</text>
</comment>
<name>A0A178UGZ4_ARATH</name>
<dbReference type="AlphaFoldDB" id="A0A178UGZ4"/>
<reference evidence="9" key="1">
    <citation type="journal article" date="2016" name="Proc. Natl. Acad. Sci. U.S.A.">
        <title>Chromosome-level assembly of Arabidopsis thaliana Ler reveals the extent of translocation and inversion polymorphisms.</title>
        <authorList>
            <person name="Zapata L."/>
            <person name="Ding J."/>
            <person name="Willing E.M."/>
            <person name="Hartwig B."/>
            <person name="Bezdan D."/>
            <person name="Jiao W.B."/>
            <person name="Patel V."/>
            <person name="Velikkakam James G."/>
            <person name="Koornneef M."/>
            <person name="Ossowski S."/>
            <person name="Schneeberger K."/>
        </authorList>
    </citation>
    <scope>NUCLEOTIDE SEQUENCE [LARGE SCALE GENOMIC DNA]</scope>
    <source>
        <strain evidence="9">cv. Landsberg erecta</strain>
    </source>
</reference>
<evidence type="ECO:0000256" key="3">
    <source>
        <dbReference type="ARBA" id="ARBA00022577"/>
    </source>
</evidence>
<evidence type="ECO:0000256" key="1">
    <source>
        <dbReference type="ARBA" id="ARBA00006722"/>
    </source>
</evidence>
<accession>A0A178UGZ4</accession>
<evidence type="ECO:0000256" key="4">
    <source>
        <dbReference type="ARBA" id="ARBA00022821"/>
    </source>
</evidence>
<feature type="chain" id="PRO_5008093967" description="Defensin-like domain-containing protein" evidence="6">
    <location>
        <begin position="30"/>
        <end position="84"/>
    </location>
</feature>
<keyword evidence="3" id="KW-0295">Fungicide</keyword>
<dbReference type="KEGG" id="ath:AT5G19172"/>
<dbReference type="GO" id="GO:0050832">
    <property type="term" value="P:defense response to fungus"/>
    <property type="evidence" value="ECO:0007669"/>
    <property type="project" value="UniProtKB-KW"/>
</dbReference>
<proteinExistence type="inferred from homology"/>
<evidence type="ECO:0000256" key="2">
    <source>
        <dbReference type="ARBA" id="ARBA00022529"/>
    </source>
</evidence>
<comment type="similarity">
    <text evidence="1">Belongs to the DEFL family.</text>
</comment>
<feature type="signal peptide" evidence="6">
    <location>
        <begin position="1"/>
        <end position="29"/>
    </location>
</feature>
<evidence type="ECO:0000256" key="5">
    <source>
        <dbReference type="ARBA" id="ARBA00023157"/>
    </source>
</evidence>
<keyword evidence="5" id="KW-1015">Disulfide bond</keyword>
<dbReference type="PhylomeDB" id="A0A178UGZ4"/>
<sequence length="84" mass="9401">MGITKSLMIFFHIVLLAVSLSNNIILTSGAETTKFSYDHCFHLCVEGEYGSRECFVDCTQKGFWHGVCANKTTAKDPIHCCCYN</sequence>
<dbReference type="OMA" id="WHGVCAN"/>
<dbReference type="GO" id="GO:0031640">
    <property type="term" value="P:killing of cells of another organism"/>
    <property type="evidence" value="ECO:0007669"/>
    <property type="project" value="UniProtKB-KW"/>
</dbReference>
<keyword evidence="6" id="KW-0732">Signal</keyword>
<gene>
    <name evidence="8" type="ordered locus">AXX17_At5g19040</name>
</gene>
<evidence type="ECO:0000256" key="6">
    <source>
        <dbReference type="SAM" id="SignalP"/>
    </source>
</evidence>
<evidence type="ECO:0000313" key="9">
    <source>
        <dbReference type="Proteomes" id="UP000078284"/>
    </source>
</evidence>
<dbReference type="Pfam" id="PF24552">
    <property type="entry name" value="Defensin"/>
    <property type="match status" value="1"/>
</dbReference>
<evidence type="ECO:0000313" key="8">
    <source>
        <dbReference type="EMBL" id="OAO93196.1"/>
    </source>
</evidence>
<dbReference type="ExpressionAtlas" id="A0A178UGZ4">
    <property type="expression patterns" value="baseline"/>
</dbReference>
<feature type="domain" description="Defensin-like" evidence="7">
    <location>
        <begin position="37"/>
        <end position="84"/>
    </location>
</feature>
<dbReference type="EMBL" id="LUHQ01000005">
    <property type="protein sequence ID" value="OAO93196.1"/>
    <property type="molecule type" value="Genomic_DNA"/>
</dbReference>
<dbReference type="RefSeq" id="NP_001031901.1">
    <property type="nucleotide sequence ID" value="NM_001036824.3"/>
</dbReference>
<keyword evidence="2" id="KW-0929">Antimicrobial</keyword>
<organism evidence="8 9">
    <name type="scientific">Arabidopsis thaliana</name>
    <name type="common">Mouse-ear cress</name>
    <dbReference type="NCBI Taxonomy" id="3702"/>
    <lineage>
        <taxon>Eukaryota</taxon>
        <taxon>Viridiplantae</taxon>
        <taxon>Streptophyta</taxon>
        <taxon>Embryophyta</taxon>
        <taxon>Tracheophyta</taxon>
        <taxon>Spermatophyta</taxon>
        <taxon>Magnoliopsida</taxon>
        <taxon>eudicotyledons</taxon>
        <taxon>Gunneridae</taxon>
        <taxon>Pentapetalae</taxon>
        <taxon>rosids</taxon>
        <taxon>malvids</taxon>
        <taxon>Brassicales</taxon>
        <taxon>Brassicaceae</taxon>
        <taxon>Camelineae</taxon>
        <taxon>Arabidopsis</taxon>
    </lineage>
</organism>
<keyword evidence="4" id="KW-0611">Plant defense</keyword>